<dbReference type="Gene3D" id="3.10.350.10">
    <property type="entry name" value="LysM domain"/>
    <property type="match status" value="1"/>
</dbReference>
<dbReference type="InterPro" id="IPR018392">
    <property type="entry name" value="LysM"/>
</dbReference>
<dbReference type="Proteomes" id="UP000799764">
    <property type="component" value="Unassembled WGS sequence"/>
</dbReference>
<keyword evidence="1" id="KW-0147">Chitin-binding</keyword>
<reference evidence="5" key="1">
    <citation type="journal article" date="2020" name="Stud. Mycol.">
        <title>101 Dothideomycetes genomes: a test case for predicting lifestyles and emergence of pathogens.</title>
        <authorList>
            <person name="Haridas S."/>
            <person name="Albert R."/>
            <person name="Binder M."/>
            <person name="Bloem J."/>
            <person name="Labutti K."/>
            <person name="Salamov A."/>
            <person name="Andreopoulos B."/>
            <person name="Baker S."/>
            <person name="Barry K."/>
            <person name="Bills G."/>
            <person name="Bluhm B."/>
            <person name="Cannon C."/>
            <person name="Castanera R."/>
            <person name="Culley D."/>
            <person name="Daum C."/>
            <person name="Ezra D."/>
            <person name="Gonzalez J."/>
            <person name="Henrissat B."/>
            <person name="Kuo A."/>
            <person name="Liang C."/>
            <person name="Lipzen A."/>
            <person name="Lutzoni F."/>
            <person name="Magnuson J."/>
            <person name="Mondo S."/>
            <person name="Nolan M."/>
            <person name="Ohm R."/>
            <person name="Pangilinan J."/>
            <person name="Park H.-J."/>
            <person name="Ramirez L."/>
            <person name="Alfaro M."/>
            <person name="Sun H."/>
            <person name="Tritt A."/>
            <person name="Yoshinaga Y."/>
            <person name="Zwiers L.-H."/>
            <person name="Turgeon B."/>
            <person name="Goodwin S."/>
            <person name="Spatafora J."/>
            <person name="Crous P."/>
            <person name="Grigoriev I."/>
        </authorList>
    </citation>
    <scope>NUCLEOTIDE SEQUENCE</scope>
    <source>
        <strain evidence="5">CBS 690.94</strain>
    </source>
</reference>
<keyword evidence="3" id="KW-0732">Signal</keyword>
<evidence type="ECO:0000313" key="5">
    <source>
        <dbReference type="EMBL" id="KAF2440192.1"/>
    </source>
</evidence>
<protein>
    <submittedName>
        <fullName evidence="5">Carbohydrate-binding module family 50 protein</fullName>
    </submittedName>
</protein>
<gene>
    <name evidence="5" type="ORF">P171DRAFT_525178</name>
</gene>
<organism evidence="5 6">
    <name type="scientific">Karstenula rhodostoma CBS 690.94</name>
    <dbReference type="NCBI Taxonomy" id="1392251"/>
    <lineage>
        <taxon>Eukaryota</taxon>
        <taxon>Fungi</taxon>
        <taxon>Dikarya</taxon>
        <taxon>Ascomycota</taxon>
        <taxon>Pezizomycotina</taxon>
        <taxon>Dothideomycetes</taxon>
        <taxon>Pleosporomycetidae</taxon>
        <taxon>Pleosporales</taxon>
        <taxon>Massarineae</taxon>
        <taxon>Didymosphaeriaceae</taxon>
        <taxon>Karstenula</taxon>
    </lineage>
</organism>
<evidence type="ECO:0000256" key="3">
    <source>
        <dbReference type="SAM" id="SignalP"/>
    </source>
</evidence>
<dbReference type="InterPro" id="IPR052210">
    <property type="entry name" value="LysM1-like"/>
</dbReference>
<comment type="caution">
    <text evidence="5">The sequence shown here is derived from an EMBL/GenBank/DDBJ whole genome shotgun (WGS) entry which is preliminary data.</text>
</comment>
<evidence type="ECO:0000256" key="2">
    <source>
        <dbReference type="ARBA" id="ARBA00023026"/>
    </source>
</evidence>
<dbReference type="PANTHER" id="PTHR34997">
    <property type="entry name" value="AM15"/>
    <property type="match status" value="1"/>
</dbReference>
<evidence type="ECO:0000313" key="6">
    <source>
        <dbReference type="Proteomes" id="UP000799764"/>
    </source>
</evidence>
<keyword evidence="2" id="KW-0843">Virulence</keyword>
<name>A0A9P4PA80_9PLEO</name>
<dbReference type="PANTHER" id="PTHR34997:SF1">
    <property type="entry name" value="PEPTIDOGLYCAN-BINDING LYSIN DOMAIN"/>
    <property type="match status" value="1"/>
</dbReference>
<proteinExistence type="predicted"/>
<sequence>MFNIPLTASIALLALASVAIASPLQSTTLQPRQATLPPTCTDFYSPESGNVCITRPTNCLANYTVTPGESCGTVVDRFANFTATDLYAWNPEIRQDCTGLRAYVPVCIGVPNYVYPGLLGPVFGGRKATANRTPVPVQPGIVANCGAYQYTDSKGEVSFAQLLSSNHITQQQWNTWNWPGKDPKDNWAVFAGYWSCIALKQ</sequence>
<feature type="chain" id="PRO_5040179778" evidence="3">
    <location>
        <begin position="22"/>
        <end position="201"/>
    </location>
</feature>
<evidence type="ECO:0000256" key="1">
    <source>
        <dbReference type="ARBA" id="ARBA00022669"/>
    </source>
</evidence>
<dbReference type="EMBL" id="MU001508">
    <property type="protein sequence ID" value="KAF2440192.1"/>
    <property type="molecule type" value="Genomic_DNA"/>
</dbReference>
<dbReference type="AlphaFoldDB" id="A0A9P4PA80"/>
<evidence type="ECO:0000259" key="4">
    <source>
        <dbReference type="PROSITE" id="PS51782"/>
    </source>
</evidence>
<dbReference type="InterPro" id="IPR036779">
    <property type="entry name" value="LysM_dom_sf"/>
</dbReference>
<dbReference type="PROSITE" id="PS51782">
    <property type="entry name" value="LYSM"/>
    <property type="match status" value="1"/>
</dbReference>
<dbReference type="OrthoDB" id="2281372at2759"/>
<keyword evidence="6" id="KW-1185">Reference proteome</keyword>
<feature type="signal peptide" evidence="3">
    <location>
        <begin position="1"/>
        <end position="21"/>
    </location>
</feature>
<accession>A0A9P4PA80</accession>
<dbReference type="GO" id="GO:0008061">
    <property type="term" value="F:chitin binding"/>
    <property type="evidence" value="ECO:0007669"/>
    <property type="project" value="UniProtKB-KW"/>
</dbReference>
<feature type="domain" description="LysM" evidence="4">
    <location>
        <begin position="61"/>
        <end position="108"/>
    </location>
</feature>